<dbReference type="EMBL" id="JXTC01000633">
    <property type="protein sequence ID" value="PON42591.1"/>
    <property type="molecule type" value="Genomic_DNA"/>
</dbReference>
<feature type="transmembrane region" description="Helical" evidence="1">
    <location>
        <begin position="20"/>
        <end position="37"/>
    </location>
</feature>
<reference evidence="3" key="1">
    <citation type="submission" date="2016-06" db="EMBL/GenBank/DDBJ databases">
        <title>Parallel loss of symbiosis genes in relatives of nitrogen-fixing non-legume Parasponia.</title>
        <authorList>
            <person name="Van Velzen R."/>
            <person name="Holmer R."/>
            <person name="Bu F."/>
            <person name="Rutten L."/>
            <person name="Van Zeijl A."/>
            <person name="Liu W."/>
            <person name="Santuari L."/>
            <person name="Cao Q."/>
            <person name="Sharma T."/>
            <person name="Shen D."/>
            <person name="Roswanjaya Y."/>
            <person name="Wardhani T."/>
            <person name="Kalhor M.S."/>
            <person name="Jansen J."/>
            <person name="Van den Hoogen J."/>
            <person name="Gungor B."/>
            <person name="Hartog M."/>
            <person name="Hontelez J."/>
            <person name="Verver J."/>
            <person name="Yang W.-C."/>
            <person name="Schijlen E."/>
            <person name="Repin R."/>
            <person name="Schilthuizen M."/>
            <person name="Schranz E."/>
            <person name="Heidstra R."/>
            <person name="Miyata K."/>
            <person name="Fedorova E."/>
            <person name="Kohlen W."/>
            <person name="Bisseling T."/>
            <person name="Smit S."/>
            <person name="Geurts R."/>
        </authorList>
    </citation>
    <scope>NUCLEOTIDE SEQUENCE [LARGE SCALE GENOMIC DNA]</scope>
    <source>
        <strain evidence="3">cv. RG33-2</strain>
    </source>
</reference>
<evidence type="ECO:0000313" key="3">
    <source>
        <dbReference type="Proteomes" id="UP000237000"/>
    </source>
</evidence>
<keyword evidence="1" id="KW-0812">Transmembrane</keyword>
<organism evidence="2 3">
    <name type="scientific">Trema orientale</name>
    <name type="common">Charcoal tree</name>
    <name type="synonym">Celtis orientalis</name>
    <dbReference type="NCBI Taxonomy" id="63057"/>
    <lineage>
        <taxon>Eukaryota</taxon>
        <taxon>Viridiplantae</taxon>
        <taxon>Streptophyta</taxon>
        <taxon>Embryophyta</taxon>
        <taxon>Tracheophyta</taxon>
        <taxon>Spermatophyta</taxon>
        <taxon>Magnoliopsida</taxon>
        <taxon>eudicotyledons</taxon>
        <taxon>Gunneridae</taxon>
        <taxon>Pentapetalae</taxon>
        <taxon>rosids</taxon>
        <taxon>fabids</taxon>
        <taxon>Rosales</taxon>
        <taxon>Cannabaceae</taxon>
        <taxon>Trema</taxon>
    </lineage>
</organism>
<accession>A0A2P5B1F2</accession>
<sequence>MYVLRRLVTNTIRHCSTSIIILRLKFSYTITSMIMMMEYDSV</sequence>
<keyword evidence="1" id="KW-0472">Membrane</keyword>
<protein>
    <submittedName>
        <fullName evidence="2">Uncharacterized protein</fullName>
    </submittedName>
</protein>
<dbReference type="InParanoid" id="A0A2P5B1F2"/>
<evidence type="ECO:0000256" key="1">
    <source>
        <dbReference type="SAM" id="Phobius"/>
    </source>
</evidence>
<name>A0A2P5B1F2_TREOI</name>
<keyword evidence="3" id="KW-1185">Reference proteome</keyword>
<evidence type="ECO:0000313" key="2">
    <source>
        <dbReference type="EMBL" id="PON42591.1"/>
    </source>
</evidence>
<proteinExistence type="predicted"/>
<keyword evidence="1" id="KW-1133">Transmembrane helix</keyword>
<dbReference type="Proteomes" id="UP000237000">
    <property type="component" value="Unassembled WGS sequence"/>
</dbReference>
<dbReference type="AlphaFoldDB" id="A0A2P5B1F2"/>
<comment type="caution">
    <text evidence="2">The sequence shown here is derived from an EMBL/GenBank/DDBJ whole genome shotgun (WGS) entry which is preliminary data.</text>
</comment>
<gene>
    <name evidence="2" type="ORF">TorRG33x02_335460</name>
</gene>